<protein>
    <recommendedName>
        <fullName evidence="14">Nucleoporin Nup54 alpha-helical domain-containing protein</fullName>
    </recommendedName>
</protein>
<evidence type="ECO:0000313" key="12">
    <source>
        <dbReference type="Ensembl" id="ENSCINP00000017696.3"/>
    </source>
</evidence>
<evidence type="ECO:0000259" key="10">
    <source>
        <dbReference type="Pfam" id="PF13874"/>
    </source>
</evidence>
<dbReference type="Gene3D" id="1.20.5.170">
    <property type="match status" value="1"/>
</dbReference>
<dbReference type="GO" id="GO:0044613">
    <property type="term" value="C:nuclear pore central transport channel"/>
    <property type="evidence" value="ECO:0000318"/>
    <property type="project" value="GO_Central"/>
</dbReference>
<reference evidence="12" key="3">
    <citation type="submission" date="2025-08" db="UniProtKB">
        <authorList>
            <consortium name="Ensembl"/>
        </authorList>
    </citation>
    <scope>IDENTIFICATION</scope>
</reference>
<dbReference type="GeneTree" id="ENSGT00940000165029"/>
<keyword evidence="6" id="KW-0811">Translocation</keyword>
<keyword evidence="8" id="KW-0539">Nucleus</keyword>
<dbReference type="Ensembl" id="ENSCINT00000017696.3">
    <property type="protein sequence ID" value="ENSCINP00000017696.3"/>
    <property type="gene ID" value="ENSCING00000008671.3"/>
</dbReference>
<proteinExistence type="inferred from homology"/>
<evidence type="ECO:0000256" key="6">
    <source>
        <dbReference type="ARBA" id="ARBA00023010"/>
    </source>
</evidence>
<evidence type="ECO:0000256" key="4">
    <source>
        <dbReference type="ARBA" id="ARBA00022816"/>
    </source>
</evidence>
<dbReference type="GO" id="GO:0017056">
    <property type="term" value="F:structural constituent of nuclear pore"/>
    <property type="evidence" value="ECO:0000318"/>
    <property type="project" value="GO_Central"/>
</dbReference>
<evidence type="ECO:0000259" key="11">
    <source>
        <dbReference type="Pfam" id="PF18437"/>
    </source>
</evidence>
<dbReference type="Proteomes" id="UP000008144">
    <property type="component" value="Chromosome 2"/>
</dbReference>
<keyword evidence="3" id="KW-0677">Repeat</keyword>
<dbReference type="FunCoup" id="F6ZF56">
    <property type="interactions" value="1328"/>
</dbReference>
<evidence type="ECO:0000256" key="7">
    <source>
        <dbReference type="ARBA" id="ARBA00023132"/>
    </source>
</evidence>
<organism evidence="12 13">
    <name type="scientific">Ciona intestinalis</name>
    <name type="common">Transparent sea squirt</name>
    <name type="synonym">Ascidia intestinalis</name>
    <dbReference type="NCBI Taxonomy" id="7719"/>
    <lineage>
        <taxon>Eukaryota</taxon>
        <taxon>Metazoa</taxon>
        <taxon>Chordata</taxon>
        <taxon>Tunicata</taxon>
        <taxon>Ascidiacea</taxon>
        <taxon>Phlebobranchia</taxon>
        <taxon>Cionidae</taxon>
        <taxon>Ciona</taxon>
    </lineage>
</organism>
<dbReference type="Pfam" id="PF13874">
    <property type="entry name" value="Nup54"/>
    <property type="match status" value="1"/>
</dbReference>
<dbReference type="GO" id="GO:0006607">
    <property type="term" value="P:NLS-bearing protein import into nucleus"/>
    <property type="evidence" value="ECO:0000318"/>
    <property type="project" value="GO_Central"/>
</dbReference>
<accession>F6ZF56</accession>
<evidence type="ECO:0000256" key="8">
    <source>
        <dbReference type="ARBA" id="ARBA00023242"/>
    </source>
</evidence>
<evidence type="ECO:0000256" key="1">
    <source>
        <dbReference type="ARBA" id="ARBA00004567"/>
    </source>
</evidence>
<feature type="domain" description="Nucleoporin Nup54 alpha-helical" evidence="10">
    <location>
        <begin position="316"/>
        <end position="453"/>
    </location>
</feature>
<keyword evidence="2" id="KW-0813">Transport</keyword>
<dbReference type="GO" id="GO:0051028">
    <property type="term" value="P:mRNA transport"/>
    <property type="evidence" value="ECO:0007669"/>
    <property type="project" value="UniProtKB-KW"/>
</dbReference>
<dbReference type="InParanoid" id="F6ZF56"/>
<evidence type="ECO:0008006" key="14">
    <source>
        <dbReference type="Google" id="ProtNLM"/>
    </source>
</evidence>
<keyword evidence="7" id="KW-0906">Nuclear pore complex</keyword>
<feature type="domain" description="Nup54 C-terminal interacting" evidence="11">
    <location>
        <begin position="468"/>
        <end position="505"/>
    </location>
</feature>
<evidence type="ECO:0000256" key="3">
    <source>
        <dbReference type="ARBA" id="ARBA00022737"/>
    </source>
</evidence>
<comment type="similarity">
    <text evidence="9">Belongs to the NUP54 family.</text>
</comment>
<dbReference type="FunFam" id="1.20.5.490:FF:000003">
    <property type="entry name" value="nucleoporin p54 isoform X1"/>
    <property type="match status" value="1"/>
</dbReference>
<dbReference type="OMA" id="MMQTRLH"/>
<keyword evidence="4" id="KW-0509">mRNA transport</keyword>
<evidence type="ECO:0000256" key="5">
    <source>
        <dbReference type="ARBA" id="ARBA00022927"/>
    </source>
</evidence>
<dbReference type="Gene3D" id="1.20.5.490">
    <property type="entry name" value="Single helix bin"/>
    <property type="match status" value="1"/>
</dbReference>
<dbReference type="GO" id="GO:0036228">
    <property type="term" value="P:protein localization to nuclear inner membrane"/>
    <property type="evidence" value="ECO:0000318"/>
    <property type="project" value="GO_Central"/>
</dbReference>
<dbReference type="InterPro" id="IPR040985">
    <property type="entry name" value="Nup54_C"/>
</dbReference>
<keyword evidence="13" id="KW-1185">Reference proteome</keyword>
<comment type="subcellular location">
    <subcellularLocation>
        <location evidence="1">Nucleus</location>
        <location evidence="1">Nuclear pore complex</location>
    </subcellularLocation>
</comment>
<dbReference type="STRING" id="7719.ENSCINP00000017696"/>
<name>F6ZF56_CIOIN</name>
<evidence type="ECO:0000256" key="2">
    <source>
        <dbReference type="ARBA" id="ARBA00022448"/>
    </source>
</evidence>
<sequence>MAGKFTFGAPATTSASGGLFGSTASGSTGFSFGSKPAVSQTVSAFNFGSTTTSATTGFGTSTSGFGSGTSGFSGFGKPATTTTTASAFGTGFGLSKPTTSTGFGGLGGFNQTNQQPAAQPTQQDNAVNLLLTTATALSAPLVFGDERDAIMTKWNQIQAFWGTGRGFYRKDGAHVDFTPQNHFCRFKAVGYSCLPSAKDEDGLISLVCGKKEKEMQEVGKEKIREAIHKILGSNQSISVQIDSMREIPDNKTEITIYVNEQSSAIGSVRRVLASELHRFLQQTNIQQQLKQQLLVEACVPRMAMSEDKVRALLVNPPSGIDPVIWEQAKLDNPNTKNLIPVPMIGFSELRNRLRLQEMMAKQHQMRLDILSKGLHDVQQQQASTQSKVEQYKRKLLELSHRVLKVMINQEIIRKAGYAIQPEEEQLRVHLESMFNELNAPTQFRGRLNELLSQVRMHHPSYSSQPTSKLDPESMEEIRLHLRMQQEGISTLVKILQDDFKDLRTIESSLDNSIHCQISLFS</sequence>
<reference evidence="12" key="4">
    <citation type="submission" date="2025-09" db="UniProtKB">
        <authorList>
            <consortium name="Ensembl"/>
        </authorList>
    </citation>
    <scope>IDENTIFICATION</scope>
</reference>
<evidence type="ECO:0000313" key="13">
    <source>
        <dbReference type="Proteomes" id="UP000008144"/>
    </source>
</evidence>
<dbReference type="EMBL" id="EAAA01001481">
    <property type="status" value="NOT_ANNOTATED_CDS"/>
    <property type="molecule type" value="Genomic_DNA"/>
</dbReference>
<dbReference type="AlphaFoldDB" id="F6ZF56"/>
<dbReference type="PANTHER" id="PTHR13000:SF0">
    <property type="entry name" value="NUCLEOPORIN P54"/>
    <property type="match status" value="1"/>
</dbReference>
<dbReference type="PANTHER" id="PTHR13000">
    <property type="entry name" value="NUCLEOPORIN P54"/>
    <property type="match status" value="1"/>
</dbReference>
<evidence type="ECO:0000256" key="9">
    <source>
        <dbReference type="ARBA" id="ARBA00060798"/>
    </source>
</evidence>
<dbReference type="Pfam" id="PF18437">
    <property type="entry name" value="Nup54_C"/>
    <property type="match status" value="1"/>
</dbReference>
<dbReference type="InterPro" id="IPR024864">
    <property type="entry name" value="Nup54/Nup57/Nup44"/>
</dbReference>
<keyword evidence="5" id="KW-0653">Protein transport</keyword>
<dbReference type="InterPro" id="IPR025712">
    <property type="entry name" value="Nup54_alpha-helical_dom"/>
</dbReference>
<dbReference type="GO" id="GO:0006999">
    <property type="term" value="P:nuclear pore organization"/>
    <property type="evidence" value="ECO:0000318"/>
    <property type="project" value="GO_Central"/>
</dbReference>
<reference evidence="13" key="1">
    <citation type="journal article" date="2002" name="Science">
        <title>The draft genome of Ciona intestinalis: insights into chordate and vertebrate origins.</title>
        <authorList>
            <person name="Dehal P."/>
            <person name="Satou Y."/>
            <person name="Campbell R.K."/>
            <person name="Chapman J."/>
            <person name="Degnan B."/>
            <person name="De Tomaso A."/>
            <person name="Davidson B."/>
            <person name="Di Gregorio A."/>
            <person name="Gelpke M."/>
            <person name="Goodstein D.M."/>
            <person name="Harafuji N."/>
            <person name="Hastings K.E."/>
            <person name="Ho I."/>
            <person name="Hotta K."/>
            <person name="Huang W."/>
            <person name="Kawashima T."/>
            <person name="Lemaire P."/>
            <person name="Martinez D."/>
            <person name="Meinertzhagen I.A."/>
            <person name="Necula S."/>
            <person name="Nonaka M."/>
            <person name="Putnam N."/>
            <person name="Rash S."/>
            <person name="Saiga H."/>
            <person name="Satake M."/>
            <person name="Terry A."/>
            <person name="Yamada L."/>
            <person name="Wang H.G."/>
            <person name="Awazu S."/>
            <person name="Azumi K."/>
            <person name="Boore J."/>
            <person name="Branno M."/>
            <person name="Chin-Bow S."/>
            <person name="DeSantis R."/>
            <person name="Doyle S."/>
            <person name="Francino P."/>
            <person name="Keys D.N."/>
            <person name="Haga S."/>
            <person name="Hayashi H."/>
            <person name="Hino K."/>
            <person name="Imai K.S."/>
            <person name="Inaba K."/>
            <person name="Kano S."/>
            <person name="Kobayashi K."/>
            <person name="Kobayashi M."/>
            <person name="Lee B.I."/>
            <person name="Makabe K.W."/>
            <person name="Manohar C."/>
            <person name="Matassi G."/>
            <person name="Medina M."/>
            <person name="Mochizuki Y."/>
            <person name="Mount S."/>
            <person name="Morishita T."/>
            <person name="Miura S."/>
            <person name="Nakayama A."/>
            <person name="Nishizaka S."/>
            <person name="Nomoto H."/>
            <person name="Ohta F."/>
            <person name="Oishi K."/>
            <person name="Rigoutsos I."/>
            <person name="Sano M."/>
            <person name="Sasaki A."/>
            <person name="Sasakura Y."/>
            <person name="Shoguchi E."/>
            <person name="Shin-i T."/>
            <person name="Spagnuolo A."/>
            <person name="Stainier D."/>
            <person name="Suzuki M.M."/>
            <person name="Tassy O."/>
            <person name="Takatori N."/>
            <person name="Tokuoka M."/>
            <person name="Yagi K."/>
            <person name="Yoshizaki F."/>
            <person name="Wada S."/>
            <person name="Zhang C."/>
            <person name="Hyatt P.D."/>
            <person name="Larimer F."/>
            <person name="Detter C."/>
            <person name="Doggett N."/>
            <person name="Glavina T."/>
            <person name="Hawkins T."/>
            <person name="Richardson P."/>
            <person name="Lucas S."/>
            <person name="Kohara Y."/>
            <person name="Levine M."/>
            <person name="Satoh N."/>
            <person name="Rokhsar D.S."/>
        </authorList>
    </citation>
    <scope>NUCLEOTIDE SEQUENCE [LARGE SCALE GENOMIC DNA]</scope>
</reference>
<reference evidence="12" key="2">
    <citation type="journal article" date="2008" name="Genome Biol.">
        <title>Improved genome assembly and evidence-based global gene model set for the chordate Ciona intestinalis: new insight into intron and operon populations.</title>
        <authorList>
            <person name="Satou Y."/>
            <person name="Mineta K."/>
            <person name="Ogasawara M."/>
            <person name="Sasakura Y."/>
            <person name="Shoguchi E."/>
            <person name="Ueno K."/>
            <person name="Yamada L."/>
            <person name="Matsumoto J."/>
            <person name="Wasserscheid J."/>
            <person name="Dewar K."/>
            <person name="Wiley G.B."/>
            <person name="Macmil S.L."/>
            <person name="Roe B.A."/>
            <person name="Zeller R.W."/>
            <person name="Hastings K.E."/>
            <person name="Lemaire P."/>
            <person name="Lindquist E."/>
            <person name="Endo T."/>
            <person name="Hotta K."/>
            <person name="Inaba K."/>
        </authorList>
    </citation>
    <scope>NUCLEOTIDE SEQUENCE [LARGE SCALE GENOMIC DNA]</scope>
    <source>
        <strain evidence="12">wild type</strain>
    </source>
</reference>
<dbReference type="HOGENOM" id="CLU_033371_0_0_1"/>